<dbReference type="EMBL" id="JAUIQD010000001">
    <property type="protein sequence ID" value="KAK3362605.1"/>
    <property type="molecule type" value="Genomic_DNA"/>
</dbReference>
<evidence type="ECO:0000313" key="3">
    <source>
        <dbReference type="EMBL" id="KAK3362605.1"/>
    </source>
</evidence>
<accession>A0AAJ0HTI4</accession>
<gene>
    <name evidence="3" type="ORF">B0T25DRAFT_561676</name>
</gene>
<dbReference type="GO" id="GO:0006508">
    <property type="term" value="P:proteolysis"/>
    <property type="evidence" value="ECO:0007669"/>
    <property type="project" value="InterPro"/>
</dbReference>
<protein>
    <submittedName>
        <fullName evidence="3">Peptidase S8/S53 domain-containing protein</fullName>
    </submittedName>
</protein>
<name>A0AAJ0HTI4_9PEZI</name>
<feature type="region of interest" description="Disordered" evidence="1">
    <location>
        <begin position="1"/>
        <end position="43"/>
    </location>
</feature>
<feature type="compositionally biased region" description="Polar residues" evidence="1">
    <location>
        <begin position="29"/>
        <end position="40"/>
    </location>
</feature>
<dbReference type="GO" id="GO:0004252">
    <property type="term" value="F:serine-type endopeptidase activity"/>
    <property type="evidence" value="ECO:0007669"/>
    <property type="project" value="InterPro"/>
</dbReference>
<dbReference type="Gene3D" id="3.40.50.200">
    <property type="entry name" value="Peptidase S8/S53 domain"/>
    <property type="match status" value="1"/>
</dbReference>
<dbReference type="Pfam" id="PF00082">
    <property type="entry name" value="Peptidase_S8"/>
    <property type="match status" value="1"/>
</dbReference>
<sequence>MRPPPLPNSGQRRATTVVNKPGSHDPRNLSGNAAASQAQPKTLKPISVTANLDGLHSRNGGVGSSKRPKACPAISSRTFSFGHDHENDRTRPWYVSENNHGTVMASKICRVCPMAKIYPIRFLTGANGNPDPESAIQAINAAVDRKVDIIPMSWTVTPPANSTERKRSFDAALQRAIGADILMFCSAKDSSQFTDAYCPAGYRPDASTGTKSASEQTGSSIATALGAGPAALVMYCARIGQMYGQVGLTRANVDSLRDRRVMVETINQFRNSSTEKGANGEFIEVWKKLEPRISSLSAATTLNKSTEIISALARD</sequence>
<feature type="region of interest" description="Disordered" evidence="1">
    <location>
        <begin position="52"/>
        <end position="71"/>
    </location>
</feature>
<dbReference type="AlphaFoldDB" id="A0AAJ0HTI4"/>
<dbReference type="Proteomes" id="UP001275084">
    <property type="component" value="Unassembled WGS sequence"/>
</dbReference>
<keyword evidence="4" id="KW-1185">Reference proteome</keyword>
<feature type="domain" description="Peptidase S8/S53" evidence="2">
    <location>
        <begin position="82"/>
        <end position="202"/>
    </location>
</feature>
<evidence type="ECO:0000256" key="1">
    <source>
        <dbReference type="SAM" id="MobiDB-lite"/>
    </source>
</evidence>
<proteinExistence type="predicted"/>
<evidence type="ECO:0000313" key="4">
    <source>
        <dbReference type="Proteomes" id="UP001275084"/>
    </source>
</evidence>
<dbReference type="InterPro" id="IPR000209">
    <property type="entry name" value="Peptidase_S8/S53_dom"/>
</dbReference>
<reference evidence="3" key="1">
    <citation type="journal article" date="2023" name="Mol. Phylogenet. Evol.">
        <title>Genome-scale phylogeny and comparative genomics of the fungal order Sordariales.</title>
        <authorList>
            <person name="Hensen N."/>
            <person name="Bonometti L."/>
            <person name="Westerberg I."/>
            <person name="Brannstrom I.O."/>
            <person name="Guillou S."/>
            <person name="Cros-Aarteil S."/>
            <person name="Calhoun S."/>
            <person name="Haridas S."/>
            <person name="Kuo A."/>
            <person name="Mondo S."/>
            <person name="Pangilinan J."/>
            <person name="Riley R."/>
            <person name="LaButti K."/>
            <person name="Andreopoulos B."/>
            <person name="Lipzen A."/>
            <person name="Chen C."/>
            <person name="Yan M."/>
            <person name="Daum C."/>
            <person name="Ng V."/>
            <person name="Clum A."/>
            <person name="Steindorff A."/>
            <person name="Ohm R.A."/>
            <person name="Martin F."/>
            <person name="Silar P."/>
            <person name="Natvig D.O."/>
            <person name="Lalanne C."/>
            <person name="Gautier V."/>
            <person name="Ament-Velasquez S.L."/>
            <person name="Kruys A."/>
            <person name="Hutchinson M.I."/>
            <person name="Powell A.J."/>
            <person name="Barry K."/>
            <person name="Miller A.N."/>
            <person name="Grigoriev I.V."/>
            <person name="Debuchy R."/>
            <person name="Gladieux P."/>
            <person name="Hiltunen Thoren M."/>
            <person name="Johannesson H."/>
        </authorList>
    </citation>
    <scope>NUCLEOTIDE SEQUENCE</scope>
    <source>
        <strain evidence="3">CBS 955.72</strain>
    </source>
</reference>
<reference evidence="3" key="2">
    <citation type="submission" date="2023-06" db="EMBL/GenBank/DDBJ databases">
        <authorList>
            <consortium name="Lawrence Berkeley National Laboratory"/>
            <person name="Haridas S."/>
            <person name="Hensen N."/>
            <person name="Bonometti L."/>
            <person name="Westerberg I."/>
            <person name="Brannstrom I.O."/>
            <person name="Guillou S."/>
            <person name="Cros-Aarteil S."/>
            <person name="Calhoun S."/>
            <person name="Kuo A."/>
            <person name="Mondo S."/>
            <person name="Pangilinan J."/>
            <person name="Riley R."/>
            <person name="Labutti K."/>
            <person name="Andreopoulos B."/>
            <person name="Lipzen A."/>
            <person name="Chen C."/>
            <person name="Yanf M."/>
            <person name="Daum C."/>
            <person name="Ng V."/>
            <person name="Clum A."/>
            <person name="Steindorff A."/>
            <person name="Ohm R."/>
            <person name="Martin F."/>
            <person name="Silar P."/>
            <person name="Natvig D."/>
            <person name="Lalanne C."/>
            <person name="Gautier V."/>
            <person name="Ament-Velasquez S.L."/>
            <person name="Kruys A."/>
            <person name="Hutchinson M.I."/>
            <person name="Powell A.J."/>
            <person name="Barry K."/>
            <person name="Miller A.N."/>
            <person name="Grigoriev I.V."/>
            <person name="Debuchy R."/>
            <person name="Gladieux P."/>
            <person name="Thoren M.H."/>
            <person name="Johannesson H."/>
        </authorList>
    </citation>
    <scope>NUCLEOTIDE SEQUENCE</scope>
    <source>
        <strain evidence="3">CBS 955.72</strain>
    </source>
</reference>
<evidence type="ECO:0000259" key="2">
    <source>
        <dbReference type="Pfam" id="PF00082"/>
    </source>
</evidence>
<dbReference type="SUPFAM" id="SSF52743">
    <property type="entry name" value="Subtilisin-like"/>
    <property type="match status" value="1"/>
</dbReference>
<comment type="caution">
    <text evidence="3">The sequence shown here is derived from an EMBL/GenBank/DDBJ whole genome shotgun (WGS) entry which is preliminary data.</text>
</comment>
<feature type="compositionally biased region" description="Polar residues" evidence="1">
    <location>
        <begin position="8"/>
        <end position="18"/>
    </location>
</feature>
<organism evidence="3 4">
    <name type="scientific">Lasiosphaeria hispida</name>
    <dbReference type="NCBI Taxonomy" id="260671"/>
    <lineage>
        <taxon>Eukaryota</taxon>
        <taxon>Fungi</taxon>
        <taxon>Dikarya</taxon>
        <taxon>Ascomycota</taxon>
        <taxon>Pezizomycotina</taxon>
        <taxon>Sordariomycetes</taxon>
        <taxon>Sordariomycetidae</taxon>
        <taxon>Sordariales</taxon>
        <taxon>Lasiosphaeriaceae</taxon>
        <taxon>Lasiosphaeria</taxon>
    </lineage>
</organism>
<dbReference type="InterPro" id="IPR036852">
    <property type="entry name" value="Peptidase_S8/S53_dom_sf"/>
</dbReference>